<keyword evidence="2" id="KW-1003">Cell membrane</keyword>
<gene>
    <name evidence="8" type="primary">ydhP_2</name>
    <name evidence="8" type="ORF">GAK30_03560</name>
</gene>
<keyword evidence="4 6" id="KW-1133">Transmembrane helix</keyword>
<keyword evidence="5 6" id="KW-0472">Membrane</keyword>
<name>A0A7V8FKX6_9BURK</name>
<feature type="domain" description="Major facilitator superfamily (MFS) profile" evidence="7">
    <location>
        <begin position="25"/>
        <end position="403"/>
    </location>
</feature>
<feature type="transmembrane region" description="Helical" evidence="6">
    <location>
        <begin position="153"/>
        <end position="175"/>
    </location>
</feature>
<evidence type="ECO:0000313" key="8">
    <source>
        <dbReference type="EMBL" id="KAF1018674.1"/>
    </source>
</evidence>
<dbReference type="InterPro" id="IPR011701">
    <property type="entry name" value="MFS"/>
</dbReference>
<evidence type="ECO:0000259" key="7">
    <source>
        <dbReference type="PROSITE" id="PS50850"/>
    </source>
</evidence>
<evidence type="ECO:0000256" key="6">
    <source>
        <dbReference type="SAM" id="Phobius"/>
    </source>
</evidence>
<evidence type="ECO:0000256" key="2">
    <source>
        <dbReference type="ARBA" id="ARBA00022475"/>
    </source>
</evidence>
<feature type="transmembrane region" description="Helical" evidence="6">
    <location>
        <begin position="298"/>
        <end position="329"/>
    </location>
</feature>
<feature type="transmembrane region" description="Helical" evidence="6">
    <location>
        <begin position="61"/>
        <end position="83"/>
    </location>
</feature>
<evidence type="ECO:0000313" key="9">
    <source>
        <dbReference type="Proteomes" id="UP000461670"/>
    </source>
</evidence>
<feature type="transmembrane region" description="Helical" evidence="6">
    <location>
        <begin position="257"/>
        <end position="277"/>
    </location>
</feature>
<dbReference type="PANTHER" id="PTHR43124">
    <property type="entry name" value="PURINE EFFLUX PUMP PBUE"/>
    <property type="match status" value="1"/>
</dbReference>
<dbReference type="InterPro" id="IPR036259">
    <property type="entry name" value="MFS_trans_sf"/>
</dbReference>
<proteinExistence type="predicted"/>
<dbReference type="GO" id="GO:0005886">
    <property type="term" value="C:plasma membrane"/>
    <property type="evidence" value="ECO:0007669"/>
    <property type="project" value="UniProtKB-SubCell"/>
</dbReference>
<dbReference type="CDD" id="cd17324">
    <property type="entry name" value="MFS_NepI_like"/>
    <property type="match status" value="1"/>
</dbReference>
<organism evidence="8 9">
    <name type="scientific">Paracidovorax wautersii</name>
    <dbReference type="NCBI Taxonomy" id="1177982"/>
    <lineage>
        <taxon>Bacteria</taxon>
        <taxon>Pseudomonadati</taxon>
        <taxon>Pseudomonadota</taxon>
        <taxon>Betaproteobacteria</taxon>
        <taxon>Burkholderiales</taxon>
        <taxon>Comamonadaceae</taxon>
        <taxon>Paracidovorax</taxon>
    </lineage>
</organism>
<dbReference type="AlphaFoldDB" id="A0A7V8FKX6"/>
<feature type="transmembrane region" description="Helical" evidence="6">
    <location>
        <begin position="181"/>
        <end position="199"/>
    </location>
</feature>
<evidence type="ECO:0000256" key="5">
    <source>
        <dbReference type="ARBA" id="ARBA00023136"/>
    </source>
</evidence>
<evidence type="ECO:0000256" key="4">
    <source>
        <dbReference type="ARBA" id="ARBA00022989"/>
    </source>
</evidence>
<dbReference type="PANTHER" id="PTHR43124:SF3">
    <property type="entry name" value="CHLORAMPHENICOL EFFLUX PUMP RV0191"/>
    <property type="match status" value="1"/>
</dbReference>
<dbReference type="EMBL" id="WNDQ01000078">
    <property type="protein sequence ID" value="KAF1018674.1"/>
    <property type="molecule type" value="Genomic_DNA"/>
</dbReference>
<dbReference type="PROSITE" id="PS50850">
    <property type="entry name" value="MFS"/>
    <property type="match status" value="1"/>
</dbReference>
<dbReference type="InterPro" id="IPR050189">
    <property type="entry name" value="MFS_Efflux_Transporters"/>
</dbReference>
<feature type="transmembrane region" description="Helical" evidence="6">
    <location>
        <begin position="90"/>
        <end position="114"/>
    </location>
</feature>
<feature type="transmembrane region" description="Helical" evidence="6">
    <location>
        <begin position="120"/>
        <end position="141"/>
    </location>
</feature>
<evidence type="ECO:0000256" key="3">
    <source>
        <dbReference type="ARBA" id="ARBA00022692"/>
    </source>
</evidence>
<dbReference type="Gene3D" id="1.20.1250.20">
    <property type="entry name" value="MFS general substrate transporter like domains"/>
    <property type="match status" value="2"/>
</dbReference>
<feature type="transmembrane region" description="Helical" evidence="6">
    <location>
        <begin position="373"/>
        <end position="395"/>
    </location>
</feature>
<dbReference type="Proteomes" id="UP000461670">
    <property type="component" value="Unassembled WGS sequence"/>
</dbReference>
<dbReference type="SUPFAM" id="SSF103473">
    <property type="entry name" value="MFS general substrate transporter"/>
    <property type="match status" value="1"/>
</dbReference>
<reference evidence="9" key="1">
    <citation type="journal article" date="2020" name="MBio">
        <title>Horizontal gene transfer to a defensive symbiont with a reduced genome amongst a multipartite beetle microbiome.</title>
        <authorList>
            <person name="Waterworth S.C."/>
            <person name="Florez L.V."/>
            <person name="Rees E.R."/>
            <person name="Hertweck C."/>
            <person name="Kaltenpoth M."/>
            <person name="Kwan J.C."/>
        </authorList>
    </citation>
    <scope>NUCLEOTIDE SEQUENCE [LARGE SCALE GENOMIC DNA]</scope>
</reference>
<comment type="caution">
    <text evidence="8">The sequence shown here is derived from an EMBL/GenBank/DDBJ whole genome shotgun (WGS) entry which is preliminary data.</text>
</comment>
<dbReference type="Pfam" id="PF07690">
    <property type="entry name" value="MFS_1"/>
    <property type="match status" value="1"/>
</dbReference>
<sequence>MPSPTPATSSTAPEFTPPAPAVPPAVTVMALGVFAAGTSEFMPSGLLPAIADSYAVSIPHAALTVSVFAVGMVIGALLCAVATTQMAKRAVLLAAIATLALGHVIGALAPSFGWLLASRLVSALATGAFWTVAAVVAVAITPPGASARALARLIGGMTLANIIGVPLGTWIGQALGWRTTFWAVAVVAALAALAVWALVPEPARAKAPASLARELRTFRQGRLWLAYATIACFQTAYMGLLSYAAPLLTDVSGLPSSAVPLVLTGFGIGSFLGIQLGGRVADRHPWHTMGIGLGGLTLAMAAIAALAAVSGLLTAVLILLAGVVSYIAAAPLNARVFGLAGDAPNLASGANVTAFNIGNAAGPLLGGWAIGQVGYTGPAMVGAVTGLMALGLMLLSRQADRRRQQLLPVR</sequence>
<keyword evidence="3 6" id="KW-0812">Transmembrane</keyword>
<dbReference type="InterPro" id="IPR020846">
    <property type="entry name" value="MFS_dom"/>
</dbReference>
<accession>A0A7V8FKX6</accession>
<evidence type="ECO:0000256" key="1">
    <source>
        <dbReference type="ARBA" id="ARBA00004651"/>
    </source>
</evidence>
<feature type="transmembrane region" description="Helical" evidence="6">
    <location>
        <begin position="223"/>
        <end position="245"/>
    </location>
</feature>
<protein>
    <submittedName>
        <fullName evidence="8">Inner membrane transport protein YdhP</fullName>
    </submittedName>
</protein>
<dbReference type="GO" id="GO:0022857">
    <property type="term" value="F:transmembrane transporter activity"/>
    <property type="evidence" value="ECO:0007669"/>
    <property type="project" value="InterPro"/>
</dbReference>
<comment type="subcellular location">
    <subcellularLocation>
        <location evidence="1">Cell membrane</location>
        <topology evidence="1">Multi-pass membrane protein</topology>
    </subcellularLocation>
</comment>